<evidence type="ECO:0000313" key="2">
    <source>
        <dbReference type="EMBL" id="MDY7229567.1"/>
    </source>
</evidence>
<dbReference type="Gene3D" id="1.25.40.70">
    <property type="entry name" value="Phosphatidylinositol 3-kinase, accessory domain (PIK)"/>
    <property type="match status" value="1"/>
</dbReference>
<dbReference type="SUPFAM" id="SSF48371">
    <property type="entry name" value="ARM repeat"/>
    <property type="match status" value="1"/>
</dbReference>
<accession>A0ABU5H8W7</accession>
<evidence type="ECO:0000313" key="3">
    <source>
        <dbReference type="Proteomes" id="UP001291309"/>
    </source>
</evidence>
<protein>
    <submittedName>
        <fullName evidence="2">DUF2019 domain-containing protein</fullName>
    </submittedName>
</protein>
<comment type="caution">
    <text evidence="2">The sequence shown here is derived from an EMBL/GenBank/DDBJ whole genome shotgun (WGS) entry which is preliminary data.</text>
</comment>
<gene>
    <name evidence="2" type="ORF">SYV04_24455</name>
</gene>
<name>A0ABU5H8W7_9BACT</name>
<dbReference type="Pfam" id="PF09450">
    <property type="entry name" value="DUF2019"/>
    <property type="match status" value="1"/>
</dbReference>
<reference evidence="2 3" key="1">
    <citation type="submission" date="2023-12" db="EMBL/GenBank/DDBJ databases">
        <title>the genome sequence of Hyalangium sp. s54d21.</title>
        <authorList>
            <person name="Zhang X."/>
        </authorList>
    </citation>
    <scope>NUCLEOTIDE SEQUENCE [LARGE SCALE GENOMIC DNA]</scope>
    <source>
        <strain evidence="3">s54d21</strain>
    </source>
</reference>
<feature type="domain" description="DUF2019" evidence="1">
    <location>
        <begin position="12"/>
        <end position="99"/>
    </location>
</feature>
<dbReference type="InterPro" id="IPR042236">
    <property type="entry name" value="PI3K_accessory_sf"/>
</dbReference>
<sequence length="123" mass="13835">MRVAQLKGFTTEHLVEKYREISARHGRAIEAGNHKSANRDFSLIVAINKELRSRGSEAHQQLLSLLDDSEPGTRCWAAIDVLAFAPQEGERVLAELAKVPKSLVGLTAELTLQQWKRGEYKPW</sequence>
<evidence type="ECO:0000259" key="1">
    <source>
        <dbReference type="Pfam" id="PF09450"/>
    </source>
</evidence>
<organism evidence="2 3">
    <name type="scientific">Hyalangium rubrum</name>
    <dbReference type="NCBI Taxonomy" id="3103134"/>
    <lineage>
        <taxon>Bacteria</taxon>
        <taxon>Pseudomonadati</taxon>
        <taxon>Myxococcota</taxon>
        <taxon>Myxococcia</taxon>
        <taxon>Myxococcales</taxon>
        <taxon>Cystobacterineae</taxon>
        <taxon>Archangiaceae</taxon>
        <taxon>Hyalangium</taxon>
    </lineage>
</organism>
<dbReference type="Proteomes" id="UP001291309">
    <property type="component" value="Unassembled WGS sequence"/>
</dbReference>
<dbReference type="InterPro" id="IPR016024">
    <property type="entry name" value="ARM-type_fold"/>
</dbReference>
<dbReference type="EMBL" id="JAXIVS010000008">
    <property type="protein sequence ID" value="MDY7229567.1"/>
    <property type="molecule type" value="Genomic_DNA"/>
</dbReference>
<dbReference type="InterPro" id="IPR018568">
    <property type="entry name" value="DUF2019"/>
</dbReference>
<keyword evidence="3" id="KW-1185">Reference proteome</keyword>
<proteinExistence type="predicted"/>